<evidence type="ECO:0000256" key="5">
    <source>
        <dbReference type="ARBA" id="ARBA00023128"/>
    </source>
</evidence>
<proteinExistence type="predicted"/>
<evidence type="ECO:0000256" key="7">
    <source>
        <dbReference type="SAM" id="MobiDB-lite"/>
    </source>
</evidence>
<evidence type="ECO:0000313" key="10">
    <source>
        <dbReference type="EMBL" id="OCK81965.1"/>
    </source>
</evidence>
<dbReference type="GO" id="GO:0007005">
    <property type="term" value="P:mitochondrion organization"/>
    <property type="evidence" value="ECO:0007669"/>
    <property type="project" value="TreeGrafter"/>
</dbReference>
<keyword evidence="11" id="KW-1185">Reference proteome</keyword>
<evidence type="ECO:0000256" key="1">
    <source>
        <dbReference type="ARBA" id="ARBA00004294"/>
    </source>
</evidence>
<keyword evidence="3" id="KW-1000">Mitochondrion outer membrane</keyword>
<keyword evidence="4" id="KW-0653">Protein transport</keyword>
<evidence type="ECO:0000259" key="9">
    <source>
        <dbReference type="Pfam" id="PF17171"/>
    </source>
</evidence>
<keyword evidence="5" id="KW-0496">Mitochondrion</keyword>
<sequence>MVLELHVWGPAFGLPSIDAECNAAIAYLNRAVSPGQWIVVADHDTAISPNNEFPALRDGSSYIAGFQNIVQYLQQYPAGPYSLDSGLTSQQTADKAAFSAFLETTARPLLDLSLYTSFENYSNITAPAYTAILPWHTNYIAPPTHRDAARARTAHLGLGGLDVDTSGLESPETGAASLSGEFEAAKKAAGIPSDSRASRPGLLSLGRQKGIQGLLSSPVYAARFRLDALANDFLGPLFDLLGKKNYLLSDSQPSSLDCLAFGYLALMLYPAVPQAWLKEAIQARYPKVVKYIWRMREELLGGGEEIKAADVFSLTAYRGRSDIELEDARRKIGLRLPWHPTPSEPPSTMVLNIAREIASSIPILSLAFRRSTIQPSSSPSPSTISPNQTSSLPSPLLLNSLAAFSTAVISAIAGIAIHQSRYPRSGDLFFEAPREQWQGLGQAGDLLGALAEHVRAEKEWSTRWQSERSGGDGGMGADQGMATVAEVGVEGGRERTHSVPSTREHIT</sequence>
<dbReference type="PANTHER" id="PTHR12289">
    <property type="entry name" value="METAXIN RELATED"/>
    <property type="match status" value="1"/>
</dbReference>
<dbReference type="GO" id="GO:0001401">
    <property type="term" value="C:SAM complex"/>
    <property type="evidence" value="ECO:0007669"/>
    <property type="project" value="InterPro"/>
</dbReference>
<evidence type="ECO:0000256" key="6">
    <source>
        <dbReference type="ARBA" id="ARBA00023136"/>
    </source>
</evidence>
<dbReference type="Pfam" id="PF17171">
    <property type="entry name" value="GST_C_6"/>
    <property type="match status" value="1"/>
</dbReference>
<dbReference type="InterPro" id="IPR019564">
    <property type="entry name" value="Sam37/metaxin_N"/>
</dbReference>
<feature type="compositionally biased region" description="Basic and acidic residues" evidence="7">
    <location>
        <begin position="458"/>
        <end position="470"/>
    </location>
</feature>
<protein>
    <recommendedName>
        <fullName evidence="12">Mitochondrial outer membrane transport complex Sam37/metaxin N-terminal domain-containing protein</fullName>
    </recommendedName>
</protein>
<dbReference type="GO" id="GO:0015031">
    <property type="term" value="P:protein transport"/>
    <property type="evidence" value="ECO:0007669"/>
    <property type="project" value="UniProtKB-KW"/>
</dbReference>
<gene>
    <name evidence="10" type="ORF">K432DRAFT_441970</name>
</gene>
<dbReference type="CDD" id="cd03078">
    <property type="entry name" value="GST_N_Metaxin1_like"/>
    <property type="match status" value="1"/>
</dbReference>
<dbReference type="InterPro" id="IPR033468">
    <property type="entry name" value="Metaxin_GST"/>
</dbReference>
<comment type="subcellular location">
    <subcellularLocation>
        <location evidence="1">Mitochondrion outer membrane</location>
    </subcellularLocation>
</comment>
<feature type="region of interest" description="Disordered" evidence="7">
    <location>
        <begin position="458"/>
        <end position="477"/>
    </location>
</feature>
<evidence type="ECO:0008006" key="12">
    <source>
        <dbReference type="Google" id="ProtNLM"/>
    </source>
</evidence>
<evidence type="ECO:0000256" key="2">
    <source>
        <dbReference type="ARBA" id="ARBA00022448"/>
    </source>
</evidence>
<evidence type="ECO:0000256" key="4">
    <source>
        <dbReference type="ARBA" id="ARBA00022927"/>
    </source>
</evidence>
<evidence type="ECO:0000313" key="11">
    <source>
        <dbReference type="Proteomes" id="UP000250266"/>
    </source>
</evidence>
<feature type="domain" description="Mitochondrial outer membrane transport complex Sam37/metaxin N-terminal" evidence="8">
    <location>
        <begin position="21"/>
        <end position="145"/>
    </location>
</feature>
<dbReference type="EMBL" id="KV744903">
    <property type="protein sequence ID" value="OCK81965.1"/>
    <property type="molecule type" value="Genomic_DNA"/>
</dbReference>
<reference evidence="10 11" key="1">
    <citation type="journal article" date="2016" name="Nat. Commun.">
        <title>Ectomycorrhizal ecology is imprinted in the genome of the dominant symbiotic fungus Cenococcum geophilum.</title>
        <authorList>
            <consortium name="DOE Joint Genome Institute"/>
            <person name="Peter M."/>
            <person name="Kohler A."/>
            <person name="Ohm R.A."/>
            <person name="Kuo A."/>
            <person name="Krutzmann J."/>
            <person name="Morin E."/>
            <person name="Arend M."/>
            <person name="Barry K.W."/>
            <person name="Binder M."/>
            <person name="Choi C."/>
            <person name="Clum A."/>
            <person name="Copeland A."/>
            <person name="Grisel N."/>
            <person name="Haridas S."/>
            <person name="Kipfer T."/>
            <person name="LaButti K."/>
            <person name="Lindquist E."/>
            <person name="Lipzen A."/>
            <person name="Maire R."/>
            <person name="Meier B."/>
            <person name="Mihaltcheva S."/>
            <person name="Molinier V."/>
            <person name="Murat C."/>
            <person name="Poggeler S."/>
            <person name="Quandt C.A."/>
            <person name="Sperisen C."/>
            <person name="Tritt A."/>
            <person name="Tisserant E."/>
            <person name="Crous P.W."/>
            <person name="Henrissat B."/>
            <person name="Nehls U."/>
            <person name="Egli S."/>
            <person name="Spatafora J.W."/>
            <person name="Grigoriev I.V."/>
            <person name="Martin F.M."/>
        </authorList>
    </citation>
    <scope>NUCLEOTIDE SEQUENCE [LARGE SCALE GENOMIC DNA]</scope>
    <source>
        <strain evidence="10 11">CBS 459.81</strain>
    </source>
</reference>
<evidence type="ECO:0000256" key="3">
    <source>
        <dbReference type="ARBA" id="ARBA00022787"/>
    </source>
</evidence>
<keyword evidence="6" id="KW-0472">Membrane</keyword>
<dbReference type="Pfam" id="PF10568">
    <property type="entry name" value="Tom37"/>
    <property type="match status" value="1"/>
</dbReference>
<feature type="domain" description="Metaxin glutathione S-transferase" evidence="9">
    <location>
        <begin position="235"/>
        <end position="295"/>
    </location>
</feature>
<dbReference type="InterPro" id="IPR050931">
    <property type="entry name" value="Mito_Protein_Transport_Metaxin"/>
</dbReference>
<evidence type="ECO:0000259" key="8">
    <source>
        <dbReference type="Pfam" id="PF10568"/>
    </source>
</evidence>
<dbReference type="Proteomes" id="UP000250266">
    <property type="component" value="Unassembled WGS sequence"/>
</dbReference>
<organism evidence="10 11">
    <name type="scientific">Lepidopterella palustris CBS 459.81</name>
    <dbReference type="NCBI Taxonomy" id="1314670"/>
    <lineage>
        <taxon>Eukaryota</taxon>
        <taxon>Fungi</taxon>
        <taxon>Dikarya</taxon>
        <taxon>Ascomycota</taxon>
        <taxon>Pezizomycotina</taxon>
        <taxon>Dothideomycetes</taxon>
        <taxon>Pleosporomycetidae</taxon>
        <taxon>Mytilinidiales</taxon>
        <taxon>Argynnaceae</taxon>
        <taxon>Lepidopterella</taxon>
    </lineage>
</organism>
<keyword evidence="2" id="KW-0813">Transport</keyword>
<dbReference type="OrthoDB" id="5599269at2759"/>
<accession>A0A8E2JGN4</accession>
<dbReference type="CDD" id="cd03193">
    <property type="entry name" value="GST_C_Metaxin"/>
    <property type="match status" value="1"/>
</dbReference>
<dbReference type="PANTHER" id="PTHR12289:SF41">
    <property type="entry name" value="FAILED AXON CONNECTIONS-RELATED"/>
    <property type="match status" value="1"/>
</dbReference>
<dbReference type="AlphaFoldDB" id="A0A8E2JGN4"/>
<name>A0A8E2JGN4_9PEZI</name>